<sequence length="126" mass="13509">MSQNNSKPPIIITHDRANAFKTHEMEVTDGYNIIDNVSTFTSRHQKGICIMSGTGTAPKKAYVPSVSPTATTLTIPSVGQWFLLWKESAGEEGGCCGGGLGCCEGSIRRGFLTRFLSRCHEDGVAA</sequence>
<dbReference type="GO" id="GO:0005634">
    <property type="term" value="C:nucleus"/>
    <property type="evidence" value="ECO:0007669"/>
    <property type="project" value="TreeGrafter"/>
</dbReference>
<protein>
    <submittedName>
        <fullName evidence="2">AT-hook motif nuclear-localized protein 26-like</fullName>
    </submittedName>
</protein>
<evidence type="ECO:0000313" key="1">
    <source>
        <dbReference type="Proteomes" id="UP000087766"/>
    </source>
</evidence>
<dbReference type="GO" id="GO:0003680">
    <property type="term" value="F:minor groove of adenine-thymine-rich DNA binding"/>
    <property type="evidence" value="ECO:0007669"/>
    <property type="project" value="InterPro"/>
</dbReference>
<dbReference type="GeneID" id="106753027"/>
<dbReference type="STRING" id="3916.A0A1S3T961"/>
<dbReference type="Proteomes" id="UP000087766">
    <property type="component" value="Chromosome 2"/>
</dbReference>
<dbReference type="GO" id="GO:0003700">
    <property type="term" value="F:DNA-binding transcription factor activity"/>
    <property type="evidence" value="ECO:0007669"/>
    <property type="project" value="TreeGrafter"/>
</dbReference>
<dbReference type="KEGG" id="vra:106753027"/>
<dbReference type="InterPro" id="IPR014476">
    <property type="entry name" value="AHL15-29"/>
</dbReference>
<name>A0A1S3T961_VIGRR</name>
<dbReference type="PANTHER" id="PTHR31100">
    <property type="entry name" value="AT-HOOK MOTIF NUCLEAR-LOCALIZED PROTEIN 15"/>
    <property type="match status" value="1"/>
</dbReference>
<dbReference type="RefSeq" id="XP_014490295.1">
    <property type="nucleotide sequence ID" value="XM_014634809.1"/>
</dbReference>
<proteinExistence type="predicted"/>
<dbReference type="GO" id="GO:0010228">
    <property type="term" value="P:vegetative to reproductive phase transition of meristem"/>
    <property type="evidence" value="ECO:0007669"/>
    <property type="project" value="TreeGrafter"/>
</dbReference>
<dbReference type="AlphaFoldDB" id="A0A1S3T961"/>
<keyword evidence="1" id="KW-1185">Reference proteome</keyword>
<organism evidence="1 2">
    <name type="scientific">Vigna radiata var. radiata</name>
    <name type="common">Mung bean</name>
    <name type="synonym">Phaseolus aureus</name>
    <dbReference type="NCBI Taxonomy" id="3916"/>
    <lineage>
        <taxon>Eukaryota</taxon>
        <taxon>Viridiplantae</taxon>
        <taxon>Streptophyta</taxon>
        <taxon>Embryophyta</taxon>
        <taxon>Tracheophyta</taxon>
        <taxon>Spermatophyta</taxon>
        <taxon>Magnoliopsida</taxon>
        <taxon>eudicotyledons</taxon>
        <taxon>Gunneridae</taxon>
        <taxon>Pentapetalae</taxon>
        <taxon>rosids</taxon>
        <taxon>fabids</taxon>
        <taxon>Fabales</taxon>
        <taxon>Fabaceae</taxon>
        <taxon>Papilionoideae</taxon>
        <taxon>50 kb inversion clade</taxon>
        <taxon>NPAAA clade</taxon>
        <taxon>indigoferoid/millettioid clade</taxon>
        <taxon>Phaseoleae</taxon>
        <taxon>Vigna</taxon>
    </lineage>
</organism>
<reference evidence="2" key="2">
    <citation type="submission" date="2025-08" db="UniProtKB">
        <authorList>
            <consortium name="RefSeq"/>
        </authorList>
    </citation>
    <scope>IDENTIFICATION</scope>
    <source>
        <tissue evidence="2">Leaf</tissue>
    </source>
</reference>
<dbReference type="PANTHER" id="PTHR31100:SF15">
    <property type="entry name" value="AT-HOOK MOTIF NUCLEAR-LOCALIZED PROTEIN 24-RELATED"/>
    <property type="match status" value="1"/>
</dbReference>
<gene>
    <name evidence="2" type="primary">LOC106753027</name>
</gene>
<reference evidence="1" key="1">
    <citation type="journal article" date="2014" name="Nat. Commun.">
        <title>Genome sequence of mungbean and insights into evolution within Vigna species.</title>
        <authorList>
            <person name="Kang Y.J."/>
            <person name="Kim S.K."/>
            <person name="Kim M.Y."/>
            <person name="Lestari P."/>
            <person name="Kim K.H."/>
            <person name="Ha B.K."/>
            <person name="Jun T.H."/>
            <person name="Hwang W.J."/>
            <person name="Lee T."/>
            <person name="Lee J."/>
            <person name="Shim S."/>
            <person name="Yoon M.Y."/>
            <person name="Jang Y.E."/>
            <person name="Han K.S."/>
            <person name="Taeprayoon P."/>
            <person name="Yoon N."/>
            <person name="Somta P."/>
            <person name="Tanya P."/>
            <person name="Kim K.S."/>
            <person name="Gwag J.G."/>
            <person name="Moon J.K."/>
            <person name="Lee Y.H."/>
            <person name="Park B.S."/>
            <person name="Bombarely A."/>
            <person name="Doyle J.J."/>
            <person name="Jackson S.A."/>
            <person name="Schafleitner R."/>
            <person name="Srinives P."/>
            <person name="Varshney R.K."/>
            <person name="Lee S.H."/>
        </authorList>
    </citation>
    <scope>NUCLEOTIDE SEQUENCE [LARGE SCALE GENOMIC DNA]</scope>
    <source>
        <strain evidence="1">cv. VC1973A</strain>
    </source>
</reference>
<evidence type="ECO:0000313" key="2">
    <source>
        <dbReference type="RefSeq" id="XP_014490295.1"/>
    </source>
</evidence>
<accession>A0A1S3T961</accession>